<dbReference type="Proteomes" id="UP000697330">
    <property type="component" value="Unassembled WGS sequence"/>
</dbReference>
<reference evidence="2" key="2">
    <citation type="submission" date="2021-09" db="EMBL/GenBank/DDBJ databases">
        <authorList>
            <person name="Gilroy R."/>
        </authorList>
    </citation>
    <scope>NUCLEOTIDE SEQUENCE</scope>
    <source>
        <strain evidence="2">CHK124-7917</strain>
    </source>
</reference>
<dbReference type="GO" id="GO:0009401">
    <property type="term" value="P:phosphoenolpyruvate-dependent sugar phosphotransferase system"/>
    <property type="evidence" value="ECO:0007669"/>
    <property type="project" value="InterPro"/>
</dbReference>
<dbReference type="Pfam" id="PF03613">
    <property type="entry name" value="EIID-AGA"/>
    <property type="match status" value="1"/>
</dbReference>
<protein>
    <submittedName>
        <fullName evidence="2">PTS system mannose/fructose/sorbose family transporter subunit IID</fullName>
    </submittedName>
</protein>
<name>A0A921GDF3_9ACTN</name>
<keyword evidence="1" id="KW-0472">Membrane</keyword>
<evidence type="ECO:0000313" key="3">
    <source>
        <dbReference type="Proteomes" id="UP000697330"/>
    </source>
</evidence>
<dbReference type="RefSeq" id="WP_274958334.1">
    <property type="nucleotide sequence ID" value="NZ_DYWQ01000004.1"/>
</dbReference>
<dbReference type="GO" id="GO:0016020">
    <property type="term" value="C:membrane"/>
    <property type="evidence" value="ECO:0007669"/>
    <property type="project" value="InterPro"/>
</dbReference>
<dbReference type="EMBL" id="DYWQ01000004">
    <property type="protein sequence ID" value="HJF44210.1"/>
    <property type="molecule type" value="Genomic_DNA"/>
</dbReference>
<feature type="transmembrane region" description="Helical" evidence="1">
    <location>
        <begin position="60"/>
        <end position="79"/>
    </location>
</feature>
<dbReference type="AlphaFoldDB" id="A0A921GDF3"/>
<feature type="transmembrane region" description="Helical" evidence="1">
    <location>
        <begin position="36"/>
        <end position="53"/>
    </location>
</feature>
<accession>A0A921GDF3</accession>
<organism evidence="2 3">
    <name type="scientific">Thermophilibacter provencensis</name>
    <dbReference type="NCBI Taxonomy" id="1852386"/>
    <lineage>
        <taxon>Bacteria</taxon>
        <taxon>Bacillati</taxon>
        <taxon>Actinomycetota</taxon>
        <taxon>Coriobacteriia</taxon>
        <taxon>Coriobacteriales</taxon>
        <taxon>Atopobiaceae</taxon>
        <taxon>Thermophilibacter</taxon>
    </lineage>
</organism>
<reference evidence="2" key="1">
    <citation type="journal article" date="2021" name="PeerJ">
        <title>Extensive microbial diversity within the chicken gut microbiome revealed by metagenomics and culture.</title>
        <authorList>
            <person name="Gilroy R."/>
            <person name="Ravi A."/>
            <person name="Getino M."/>
            <person name="Pursley I."/>
            <person name="Horton D.L."/>
            <person name="Alikhan N.F."/>
            <person name="Baker D."/>
            <person name="Gharbi K."/>
            <person name="Hall N."/>
            <person name="Watson M."/>
            <person name="Adriaenssens E.M."/>
            <person name="Foster-Nyarko E."/>
            <person name="Jarju S."/>
            <person name="Secka A."/>
            <person name="Antonio M."/>
            <person name="Oren A."/>
            <person name="Chaudhuri R.R."/>
            <person name="La Ragione R."/>
            <person name="Hildebrand F."/>
            <person name="Pallen M.J."/>
        </authorList>
    </citation>
    <scope>NUCLEOTIDE SEQUENCE</scope>
    <source>
        <strain evidence="2">CHK124-7917</strain>
    </source>
</reference>
<gene>
    <name evidence="2" type="ORF">K8U72_00270</name>
</gene>
<dbReference type="InterPro" id="IPR004704">
    <property type="entry name" value="PTS_IID_man"/>
</dbReference>
<feature type="non-terminal residue" evidence="2">
    <location>
        <position position="1"/>
    </location>
</feature>
<keyword evidence="1" id="KW-1133">Transmembrane helix</keyword>
<dbReference type="PROSITE" id="PS51108">
    <property type="entry name" value="PTS_EIID"/>
    <property type="match status" value="1"/>
</dbReference>
<keyword evidence="1" id="KW-0812">Transmembrane</keyword>
<comment type="caution">
    <text evidence="2">The sequence shown here is derived from an EMBL/GenBank/DDBJ whole genome shotgun (WGS) entry which is preliminary data.</text>
</comment>
<proteinExistence type="predicted"/>
<evidence type="ECO:0000313" key="2">
    <source>
        <dbReference type="EMBL" id="HJF44210.1"/>
    </source>
</evidence>
<sequence>LIVIGGVAATTISAPVAFTYTSGDMVINLQEILDKIMPNLVPLVIALVSYLLVSKKGWSANKLIVAILIFAAVMVVTGIM</sequence>
<evidence type="ECO:0000256" key="1">
    <source>
        <dbReference type="SAM" id="Phobius"/>
    </source>
</evidence>